<accession>A0A1V2L478</accession>
<dbReference type="AlphaFoldDB" id="A0A1V2L478"/>
<dbReference type="VEuPathDB" id="FungiDB:BON22_3465"/>
<dbReference type="Pfam" id="PF00071">
    <property type="entry name" value="Ras"/>
    <property type="match status" value="1"/>
</dbReference>
<dbReference type="PRINTS" id="PR00449">
    <property type="entry name" value="RASTRNSFRMNG"/>
</dbReference>
<dbReference type="OMA" id="FTKAQDW"/>
<dbReference type="PROSITE" id="PS51419">
    <property type="entry name" value="RAB"/>
    <property type="match status" value="1"/>
</dbReference>
<protein>
    <submittedName>
        <fullName evidence="2">GTP-binding protein ypt5</fullName>
    </submittedName>
</protein>
<dbReference type="InterPro" id="IPR005225">
    <property type="entry name" value="Small_GTP-bd"/>
</dbReference>
<keyword evidence="3" id="KW-1185">Reference proteome</keyword>
<dbReference type="CDD" id="cd01860">
    <property type="entry name" value="Rab5_related"/>
    <property type="match status" value="1"/>
</dbReference>
<dbReference type="SUPFAM" id="SSF52540">
    <property type="entry name" value="P-loop containing nucleoside triphosphate hydrolases"/>
    <property type="match status" value="1"/>
</dbReference>
<evidence type="ECO:0000313" key="3">
    <source>
        <dbReference type="Proteomes" id="UP000189513"/>
    </source>
</evidence>
<proteinExistence type="predicted"/>
<keyword evidence="1" id="KW-0547">Nucleotide-binding</keyword>
<dbReference type="InterPro" id="IPR001806">
    <property type="entry name" value="Small_GTPase"/>
</dbReference>
<dbReference type="PROSITE" id="PS51420">
    <property type="entry name" value="RHO"/>
    <property type="match status" value="1"/>
</dbReference>
<sequence>MSDTETPKKYGHCKLVLLGDSAVGKSSLVQRFTKNTFDELRESTIGAAFITKTVPLDSTLVVKFEIWDTAGQERYKSLAPMYYRNADAALVVFDITDPTSFEKAKKWVQELRVQAPETLIVKFVGNKIDLKDRPQANTVEDAEVLAYCKDEGVEYLQCSAKTGENVSRVFELIAEDLPLEKFVDPSAEDTEDQSGSRGVIDLNRVTERAKSCSC</sequence>
<dbReference type="Proteomes" id="UP000189513">
    <property type="component" value="Unassembled WGS sequence"/>
</dbReference>
<dbReference type="FunFam" id="3.40.50.300:FF:000808">
    <property type="entry name" value="Small GTP-binding protein, putative"/>
    <property type="match status" value="1"/>
</dbReference>
<dbReference type="EMBL" id="MPUK01000006">
    <property type="protein sequence ID" value="ONH66673.1"/>
    <property type="molecule type" value="Genomic_DNA"/>
</dbReference>
<organism evidence="2 3">
    <name type="scientific">Cyberlindnera fabianii</name>
    <name type="common">Yeast</name>
    <name type="synonym">Hansenula fabianii</name>
    <dbReference type="NCBI Taxonomy" id="36022"/>
    <lineage>
        <taxon>Eukaryota</taxon>
        <taxon>Fungi</taxon>
        <taxon>Dikarya</taxon>
        <taxon>Ascomycota</taxon>
        <taxon>Saccharomycotina</taxon>
        <taxon>Saccharomycetes</taxon>
        <taxon>Phaffomycetales</taxon>
        <taxon>Phaffomycetaceae</taxon>
        <taxon>Cyberlindnera</taxon>
    </lineage>
</organism>
<comment type="caution">
    <text evidence="2">The sequence shown here is derived from an EMBL/GenBank/DDBJ whole genome shotgun (WGS) entry which is preliminary data.</text>
</comment>
<dbReference type="PANTHER" id="PTHR47978">
    <property type="match status" value="1"/>
</dbReference>
<dbReference type="PROSITE" id="PS51421">
    <property type="entry name" value="RAS"/>
    <property type="match status" value="1"/>
</dbReference>
<gene>
    <name evidence="2" type="ORF">BON22_3465</name>
</gene>
<dbReference type="InterPro" id="IPR027417">
    <property type="entry name" value="P-loop_NTPase"/>
</dbReference>
<dbReference type="SMART" id="SM00175">
    <property type="entry name" value="RAB"/>
    <property type="match status" value="1"/>
</dbReference>
<dbReference type="PROSITE" id="PS51417">
    <property type="entry name" value="ARF"/>
    <property type="match status" value="1"/>
</dbReference>
<dbReference type="GO" id="GO:0005525">
    <property type="term" value="F:GTP binding"/>
    <property type="evidence" value="ECO:0007669"/>
    <property type="project" value="InterPro"/>
</dbReference>
<evidence type="ECO:0000313" key="2">
    <source>
        <dbReference type="EMBL" id="ONH66673.1"/>
    </source>
</evidence>
<name>A0A1V2L478_CYBFA</name>
<dbReference type="SMART" id="SM00174">
    <property type="entry name" value="RHO"/>
    <property type="match status" value="1"/>
</dbReference>
<dbReference type="SMART" id="SM00173">
    <property type="entry name" value="RAS"/>
    <property type="match status" value="1"/>
</dbReference>
<dbReference type="GO" id="GO:0003924">
    <property type="term" value="F:GTPase activity"/>
    <property type="evidence" value="ECO:0007669"/>
    <property type="project" value="InterPro"/>
</dbReference>
<dbReference type="STRING" id="36022.A0A1V2L478"/>
<dbReference type="SMART" id="SM00176">
    <property type="entry name" value="RAN"/>
    <property type="match status" value="1"/>
</dbReference>
<reference evidence="3" key="1">
    <citation type="journal article" date="2017" name="Genome Announc.">
        <title>Genome sequences of Cyberlindnera fabianii 65, Pichia kudriavzevii 129, and Saccharomyces cerevisiae 131 isolated from fermented masau fruits in Zimbabwe.</title>
        <authorList>
            <person name="van Rijswijck I.M.H."/>
            <person name="Derks M.F.L."/>
            <person name="Abee T."/>
            <person name="de Ridder D."/>
            <person name="Smid E.J."/>
        </authorList>
    </citation>
    <scope>NUCLEOTIDE SEQUENCE [LARGE SCALE GENOMIC DNA]</scope>
    <source>
        <strain evidence="3">65</strain>
    </source>
</reference>
<evidence type="ECO:0000256" key="1">
    <source>
        <dbReference type="ARBA" id="ARBA00022741"/>
    </source>
</evidence>
<dbReference type="NCBIfam" id="TIGR00231">
    <property type="entry name" value="small_GTP"/>
    <property type="match status" value="1"/>
</dbReference>
<dbReference type="Gene3D" id="3.40.50.300">
    <property type="entry name" value="P-loop containing nucleotide triphosphate hydrolases"/>
    <property type="match status" value="1"/>
</dbReference>